<sequence>MSLDTEQESNRYKKNGVHSCAQLDYPSTNSSCQTHIDDGLSSSANSPSRQKSISPRSDSCSVRNISDITSSNDIEGLDTSKNAQVTKIVRTIENMPALRIEKQTSTRA</sequence>
<keyword evidence="3" id="KW-1185">Reference proteome</keyword>
<organism evidence="2 3">
    <name type="scientific">Erysiphe neolycopersici</name>
    <dbReference type="NCBI Taxonomy" id="212602"/>
    <lineage>
        <taxon>Eukaryota</taxon>
        <taxon>Fungi</taxon>
        <taxon>Dikarya</taxon>
        <taxon>Ascomycota</taxon>
        <taxon>Pezizomycotina</taxon>
        <taxon>Leotiomycetes</taxon>
        <taxon>Erysiphales</taxon>
        <taxon>Erysiphaceae</taxon>
        <taxon>Erysiphe</taxon>
    </lineage>
</organism>
<evidence type="ECO:0000313" key="3">
    <source>
        <dbReference type="Proteomes" id="UP000286134"/>
    </source>
</evidence>
<comment type="caution">
    <text evidence="2">The sequence shown here is derived from an EMBL/GenBank/DDBJ whole genome shotgun (WGS) entry which is preliminary data.</text>
</comment>
<reference evidence="2 3" key="1">
    <citation type="journal article" date="2018" name="BMC Genomics">
        <title>Comparative genome analyses reveal sequence features reflecting distinct modes of host-adaptation between dicot and monocot powdery mildew.</title>
        <authorList>
            <person name="Wu Y."/>
            <person name="Ma X."/>
            <person name="Pan Z."/>
            <person name="Kale S.D."/>
            <person name="Song Y."/>
            <person name="King H."/>
            <person name="Zhang Q."/>
            <person name="Presley C."/>
            <person name="Deng X."/>
            <person name="Wei C.I."/>
            <person name="Xiao S."/>
        </authorList>
    </citation>
    <scope>NUCLEOTIDE SEQUENCE [LARGE SCALE GENOMIC DNA]</scope>
    <source>
        <strain evidence="2">UMSG2</strain>
    </source>
</reference>
<proteinExistence type="predicted"/>
<protein>
    <submittedName>
        <fullName evidence="2">Uncharacterized protein</fullName>
    </submittedName>
</protein>
<name>A0A420I7M8_9PEZI</name>
<dbReference type="EMBL" id="MCFK01000476">
    <property type="protein sequence ID" value="RKF65658.1"/>
    <property type="molecule type" value="Genomic_DNA"/>
</dbReference>
<feature type="compositionally biased region" description="Polar residues" evidence="1">
    <location>
        <begin position="25"/>
        <end position="64"/>
    </location>
</feature>
<feature type="region of interest" description="Disordered" evidence="1">
    <location>
        <begin position="23"/>
        <end position="64"/>
    </location>
</feature>
<evidence type="ECO:0000313" key="2">
    <source>
        <dbReference type="EMBL" id="RKF65658.1"/>
    </source>
</evidence>
<gene>
    <name evidence="2" type="ORF">OnM2_004035</name>
</gene>
<accession>A0A420I7M8</accession>
<dbReference type="Proteomes" id="UP000286134">
    <property type="component" value="Unassembled WGS sequence"/>
</dbReference>
<dbReference type="AlphaFoldDB" id="A0A420I7M8"/>
<evidence type="ECO:0000256" key="1">
    <source>
        <dbReference type="SAM" id="MobiDB-lite"/>
    </source>
</evidence>